<sequence length="42" mass="4973">MVFAFSAIILPAWYSWKSASKVVSNYPPRKFRLSNIYFRSKD</sequence>
<dbReference type="Proteomes" id="UP000008148">
    <property type="component" value="Chromosome"/>
</dbReference>
<dbReference type="KEGG" id="cko:CKO_01353"/>
<dbReference type="AlphaFoldDB" id="A8AG77"/>
<accession>A8AG77</accession>
<reference evidence="1 2" key="1">
    <citation type="submission" date="2007-08" db="EMBL/GenBank/DDBJ databases">
        <authorList>
            <consortium name="The Citrobacter koseri Genome Sequencing Project"/>
            <person name="McClelland M."/>
            <person name="Sanderson E.K."/>
            <person name="Porwollik S."/>
            <person name="Spieth J."/>
            <person name="Clifton W.S."/>
            <person name="Latreille P."/>
            <person name="Courtney L."/>
            <person name="Wang C."/>
            <person name="Pepin K."/>
            <person name="Bhonagiri V."/>
            <person name="Nash W."/>
            <person name="Johnson M."/>
            <person name="Thiruvilangam P."/>
            <person name="Wilson R."/>
        </authorList>
    </citation>
    <scope>NUCLEOTIDE SEQUENCE [LARGE SCALE GENOMIC DNA]</scope>
    <source>
        <strain evidence="2">ATCC BAA-895 / CDC 4225-83 / SGSC4696</strain>
    </source>
</reference>
<dbReference type="EMBL" id="CP000822">
    <property type="protein sequence ID" value="ABV12490.1"/>
    <property type="molecule type" value="Genomic_DNA"/>
</dbReference>
<proteinExistence type="predicted"/>
<gene>
    <name evidence="1" type="ordered locus">CKO_01353</name>
</gene>
<organism evidence="1 2">
    <name type="scientific">Citrobacter koseri (strain ATCC BAA-895 / CDC 4225-83 / SGSC4696)</name>
    <dbReference type="NCBI Taxonomy" id="290338"/>
    <lineage>
        <taxon>Bacteria</taxon>
        <taxon>Pseudomonadati</taxon>
        <taxon>Pseudomonadota</taxon>
        <taxon>Gammaproteobacteria</taxon>
        <taxon>Enterobacterales</taxon>
        <taxon>Enterobacteriaceae</taxon>
        <taxon>Citrobacter</taxon>
    </lineage>
</organism>
<dbReference type="HOGENOM" id="CLU_3249208_0_0_6"/>
<protein>
    <submittedName>
        <fullName evidence="1">Uncharacterized protein</fullName>
    </submittedName>
</protein>
<keyword evidence="2" id="KW-1185">Reference proteome</keyword>
<name>A8AG77_CITK8</name>
<evidence type="ECO:0000313" key="1">
    <source>
        <dbReference type="EMBL" id="ABV12490.1"/>
    </source>
</evidence>
<dbReference type="STRING" id="290338.CKO_01353"/>
<evidence type="ECO:0000313" key="2">
    <source>
        <dbReference type="Proteomes" id="UP000008148"/>
    </source>
</evidence>